<evidence type="ECO:0000259" key="5">
    <source>
        <dbReference type="Pfam" id="PF13229"/>
    </source>
</evidence>
<dbReference type="SMART" id="SM00710">
    <property type="entry name" value="PbH1"/>
    <property type="match status" value="4"/>
</dbReference>
<feature type="domain" description="Right handed beta helix" evidence="5">
    <location>
        <begin position="71"/>
        <end position="172"/>
    </location>
</feature>
<dbReference type="InterPro" id="IPR022441">
    <property type="entry name" value="Para_beta_helix_rpt-2"/>
</dbReference>
<sequence length="248" mass="27630">PSWYDATHVKTIQEGINNATTGDTIFVHNGTYDEVVVINKRVDLIGQSKEGVIVDGGDEASEAVNVVANYVNITTFSVGHGYWYSIKLGASYATIANCNLYGSYFGIDLRWESNNNLIINCDIYDNREAGICIQSGSNNIITDCDIHNNPRGILVASYSNNLIYRNIFRDNGWHNAHDDWPDNRWDNGTVGNYWDDYRGKDEDGDGIGDRPYRIPGGTAGSRDRYPLMNPTDMTPPKTKCELEGDLEG</sequence>
<proteinExistence type="predicted"/>
<dbReference type="InterPro" id="IPR012334">
    <property type="entry name" value="Pectin_lyas_fold"/>
</dbReference>
<organism evidence="6">
    <name type="scientific">marine sediment metagenome</name>
    <dbReference type="NCBI Taxonomy" id="412755"/>
    <lineage>
        <taxon>unclassified sequences</taxon>
        <taxon>metagenomes</taxon>
        <taxon>ecological metagenomes</taxon>
    </lineage>
</organism>
<dbReference type="Pfam" id="PF13229">
    <property type="entry name" value="Beta_helix"/>
    <property type="match status" value="1"/>
</dbReference>
<name>X0X378_9ZZZZ</name>
<accession>X0X378</accession>
<evidence type="ECO:0000256" key="4">
    <source>
        <dbReference type="SAM" id="MobiDB-lite"/>
    </source>
</evidence>
<feature type="compositionally biased region" description="Basic and acidic residues" evidence="4">
    <location>
        <begin position="200"/>
        <end position="212"/>
    </location>
</feature>
<dbReference type="InterPro" id="IPR011050">
    <property type="entry name" value="Pectin_lyase_fold/virulence"/>
</dbReference>
<dbReference type="SUPFAM" id="SSF51126">
    <property type="entry name" value="Pectin lyase-like"/>
    <property type="match status" value="1"/>
</dbReference>
<dbReference type="Gene3D" id="2.160.20.10">
    <property type="entry name" value="Single-stranded right-handed beta-helix, Pectin lyase-like"/>
    <property type="match status" value="1"/>
</dbReference>
<evidence type="ECO:0000256" key="3">
    <source>
        <dbReference type="ARBA" id="ARBA00022786"/>
    </source>
</evidence>
<dbReference type="PANTHER" id="PTHR22990">
    <property type="entry name" value="F-BOX ONLY PROTEIN"/>
    <property type="match status" value="1"/>
</dbReference>
<dbReference type="NCBIfam" id="TIGR03804">
    <property type="entry name" value="para_beta_helix"/>
    <property type="match status" value="2"/>
</dbReference>
<reference evidence="6" key="1">
    <citation type="journal article" date="2014" name="Front. Microbiol.">
        <title>High frequency of phylogenetically diverse reductive dehalogenase-homologous genes in deep subseafloor sedimentary metagenomes.</title>
        <authorList>
            <person name="Kawai M."/>
            <person name="Futagami T."/>
            <person name="Toyoda A."/>
            <person name="Takaki Y."/>
            <person name="Nishi S."/>
            <person name="Hori S."/>
            <person name="Arai W."/>
            <person name="Tsubouchi T."/>
            <person name="Morono Y."/>
            <person name="Uchiyama I."/>
            <person name="Ito T."/>
            <person name="Fujiyama A."/>
            <person name="Inagaki F."/>
            <person name="Takami H."/>
        </authorList>
    </citation>
    <scope>NUCLEOTIDE SEQUENCE</scope>
    <source>
        <strain evidence="6">Expedition CK06-06</strain>
    </source>
</reference>
<feature type="non-terminal residue" evidence="6">
    <location>
        <position position="248"/>
    </location>
</feature>
<dbReference type="InterPro" id="IPR006626">
    <property type="entry name" value="PbH1"/>
</dbReference>
<evidence type="ECO:0000256" key="2">
    <source>
        <dbReference type="ARBA" id="ARBA00022737"/>
    </source>
</evidence>
<feature type="non-terminal residue" evidence="6">
    <location>
        <position position="1"/>
    </location>
</feature>
<dbReference type="InterPro" id="IPR039448">
    <property type="entry name" value="Beta_helix"/>
</dbReference>
<comment type="pathway">
    <text evidence="1">Protein modification; protein ubiquitination.</text>
</comment>
<dbReference type="EMBL" id="BARS01045167">
    <property type="protein sequence ID" value="GAG29882.1"/>
    <property type="molecule type" value="Genomic_DNA"/>
</dbReference>
<gene>
    <name evidence="6" type="ORF">S01H1_68126</name>
</gene>
<comment type="caution">
    <text evidence="6">The sequence shown here is derived from an EMBL/GenBank/DDBJ whole genome shotgun (WGS) entry which is preliminary data.</text>
</comment>
<dbReference type="InterPro" id="IPR051550">
    <property type="entry name" value="SCF-Subunits/Alg-Epimerases"/>
</dbReference>
<dbReference type="AlphaFoldDB" id="X0X378"/>
<feature type="region of interest" description="Disordered" evidence="4">
    <location>
        <begin position="200"/>
        <end position="248"/>
    </location>
</feature>
<protein>
    <recommendedName>
        <fullName evidence="5">Right handed beta helix domain-containing protein</fullName>
    </recommendedName>
</protein>
<evidence type="ECO:0000256" key="1">
    <source>
        <dbReference type="ARBA" id="ARBA00004906"/>
    </source>
</evidence>
<keyword evidence="2" id="KW-0677">Repeat</keyword>
<evidence type="ECO:0000313" key="6">
    <source>
        <dbReference type="EMBL" id="GAG29882.1"/>
    </source>
</evidence>
<keyword evidence="3" id="KW-0833">Ubl conjugation pathway</keyword>
<dbReference type="PANTHER" id="PTHR22990:SF15">
    <property type="entry name" value="F-BOX ONLY PROTEIN 10"/>
    <property type="match status" value="1"/>
</dbReference>